<proteinExistence type="predicted"/>
<dbReference type="AlphaFoldDB" id="A0A2G9TWQ2"/>
<reference evidence="2 3" key="1">
    <citation type="submission" date="2015-09" db="EMBL/GenBank/DDBJ databases">
        <title>Draft genome of the parasitic nematode Teladorsagia circumcincta isolate WARC Sus (inbred).</title>
        <authorList>
            <person name="Mitreva M."/>
        </authorList>
    </citation>
    <scope>NUCLEOTIDE SEQUENCE [LARGE SCALE GENOMIC DNA]</scope>
    <source>
        <strain evidence="2 3">S</strain>
    </source>
</reference>
<protein>
    <submittedName>
        <fullName evidence="2">Uncharacterized protein</fullName>
    </submittedName>
</protein>
<gene>
    <name evidence="2" type="ORF">TELCIR_16105</name>
</gene>
<organism evidence="2 3">
    <name type="scientific">Teladorsagia circumcincta</name>
    <name type="common">Brown stomach worm</name>
    <name type="synonym">Ostertagia circumcincta</name>
    <dbReference type="NCBI Taxonomy" id="45464"/>
    <lineage>
        <taxon>Eukaryota</taxon>
        <taxon>Metazoa</taxon>
        <taxon>Ecdysozoa</taxon>
        <taxon>Nematoda</taxon>
        <taxon>Chromadorea</taxon>
        <taxon>Rhabditida</taxon>
        <taxon>Rhabditina</taxon>
        <taxon>Rhabditomorpha</taxon>
        <taxon>Strongyloidea</taxon>
        <taxon>Trichostrongylidae</taxon>
        <taxon>Teladorsagia</taxon>
    </lineage>
</organism>
<evidence type="ECO:0000313" key="2">
    <source>
        <dbReference type="EMBL" id="PIO62345.1"/>
    </source>
</evidence>
<sequence length="176" mass="19579">MAVDKRRFIHEYAAFFSIETAGVDDPPKRSVIATAKRGVSRAPLVLLTSLQKYPNMLKTAGSVTLKSSFNDDPKRKGEQQTAEEASNAASSMKVLRGARQFKKRESELPLLEELAGQYLPHLLPFMVGVMMKPLSVVLWASDVAASGIIRNYTFYDKVSDRISLYVNRLQSPGSRL</sequence>
<dbReference type="EMBL" id="KZ352226">
    <property type="protein sequence ID" value="PIO62345.1"/>
    <property type="molecule type" value="Genomic_DNA"/>
</dbReference>
<name>A0A2G9TWQ2_TELCI</name>
<feature type="non-terminal residue" evidence="2">
    <location>
        <position position="176"/>
    </location>
</feature>
<feature type="region of interest" description="Disordered" evidence="1">
    <location>
        <begin position="67"/>
        <end position="89"/>
    </location>
</feature>
<feature type="compositionally biased region" description="Polar residues" evidence="1">
    <location>
        <begin position="79"/>
        <end position="89"/>
    </location>
</feature>
<feature type="compositionally biased region" description="Basic and acidic residues" evidence="1">
    <location>
        <begin position="69"/>
        <end position="78"/>
    </location>
</feature>
<evidence type="ECO:0000256" key="1">
    <source>
        <dbReference type="SAM" id="MobiDB-lite"/>
    </source>
</evidence>
<dbReference type="Proteomes" id="UP000230423">
    <property type="component" value="Unassembled WGS sequence"/>
</dbReference>
<keyword evidence="3" id="KW-1185">Reference proteome</keyword>
<accession>A0A2G9TWQ2</accession>
<evidence type="ECO:0000313" key="3">
    <source>
        <dbReference type="Proteomes" id="UP000230423"/>
    </source>
</evidence>